<evidence type="ECO:0000313" key="2">
    <source>
        <dbReference type="EMBL" id="TDF93498.1"/>
    </source>
</evidence>
<dbReference type="GO" id="GO:0003995">
    <property type="term" value="F:acyl-CoA dehydrogenase activity"/>
    <property type="evidence" value="ECO:0007669"/>
    <property type="project" value="InterPro"/>
</dbReference>
<evidence type="ECO:0000256" key="1">
    <source>
        <dbReference type="ARBA" id="ARBA00022857"/>
    </source>
</evidence>
<keyword evidence="1" id="KW-0521">NADP</keyword>
<gene>
    <name evidence="2" type="ORF">E1757_26560</name>
</gene>
<keyword evidence="3" id="KW-1185">Reference proteome</keyword>
<accession>A0A4R5KFU2</accession>
<sequence length="408" mass="46701">MQIIVPKKLQQLAWKEQVELVASRSNLAPFNETAIKFLESLSKSILLDKTMRGYPELIATAHWLRKSHIVELQKKFETFCMNRHLRARGTVVHFAPANVDSVFIYSWILSMLTGNKNIVRLSRRSNPQTDILFNKINTLLEQEAFLDVADRTLLVRYNYEEEFTKALSDVCQLRVIWGGDQSVKTIRTCPLPPNAVELVFPNRYSKAVIQASSINDTDDAVMGDVAKKFYNDTLWYGQMACSSPREIYWIGEEEEVSLAKERFWSYIDSAVAKEGYKNETYVNVLRLVTADFYAAHENSVQVSRRAANNPVRVSMNAYNEAFADVHCGGGLFLEYRIPHINGLTAVINDRDQTLSYFGVSKDQLVDFVSRLPNRGIDRIVPFGQALQFDSVWDGYDLLVYFTREVMIS</sequence>
<comment type="caution">
    <text evidence="2">The sequence shown here is derived from an EMBL/GenBank/DDBJ whole genome shotgun (WGS) entry which is preliminary data.</text>
</comment>
<dbReference type="InterPro" id="IPR008670">
    <property type="entry name" value="CoA_reduct_LuxC"/>
</dbReference>
<reference evidence="2 3" key="1">
    <citation type="submission" date="2019-03" db="EMBL/GenBank/DDBJ databases">
        <title>This is whole genome sequence of Paenibacillus sp MS74 strain.</title>
        <authorList>
            <person name="Trinh H.N."/>
        </authorList>
    </citation>
    <scope>NUCLEOTIDE SEQUENCE [LARGE SCALE GENOMIC DNA]</scope>
    <source>
        <strain evidence="2 3">MS74</strain>
    </source>
</reference>
<protein>
    <submittedName>
        <fullName evidence="2">Acyl-CoA reductase</fullName>
    </submittedName>
</protein>
<evidence type="ECO:0000313" key="3">
    <source>
        <dbReference type="Proteomes" id="UP000295636"/>
    </source>
</evidence>
<proteinExistence type="predicted"/>
<dbReference type="EMBL" id="SMRT01000016">
    <property type="protein sequence ID" value="TDF93498.1"/>
    <property type="molecule type" value="Genomic_DNA"/>
</dbReference>
<organism evidence="2 3">
    <name type="scientific">Paenibacillus piri</name>
    <dbReference type="NCBI Taxonomy" id="2547395"/>
    <lineage>
        <taxon>Bacteria</taxon>
        <taxon>Bacillati</taxon>
        <taxon>Bacillota</taxon>
        <taxon>Bacilli</taxon>
        <taxon>Bacillales</taxon>
        <taxon>Paenibacillaceae</taxon>
        <taxon>Paenibacillus</taxon>
    </lineage>
</organism>
<dbReference type="Proteomes" id="UP000295636">
    <property type="component" value="Unassembled WGS sequence"/>
</dbReference>
<dbReference type="GO" id="GO:0008218">
    <property type="term" value="P:bioluminescence"/>
    <property type="evidence" value="ECO:0007669"/>
    <property type="project" value="InterPro"/>
</dbReference>
<dbReference type="OrthoDB" id="580775at2"/>
<dbReference type="RefSeq" id="WP_133233909.1">
    <property type="nucleotide sequence ID" value="NZ_SMRT01000016.1"/>
</dbReference>
<name>A0A4R5KFU2_9BACL</name>
<dbReference type="AlphaFoldDB" id="A0A4R5KFU2"/>
<dbReference type="Pfam" id="PF05893">
    <property type="entry name" value="LuxC"/>
    <property type="match status" value="1"/>
</dbReference>